<evidence type="ECO:0000313" key="8">
    <source>
        <dbReference type="EMBL" id="KAL3071525.1"/>
    </source>
</evidence>
<evidence type="ECO:0000256" key="6">
    <source>
        <dbReference type="SAM" id="Phobius"/>
    </source>
</evidence>
<keyword evidence="9" id="KW-1185">Reference proteome</keyword>
<keyword evidence="2" id="KW-0813">Transport</keyword>
<evidence type="ECO:0000256" key="3">
    <source>
        <dbReference type="ARBA" id="ARBA00022692"/>
    </source>
</evidence>
<sequence>MVGFAAIPSVVQFVGFWFLPESPRWLYENKSHKECEEVLSKIYNGDTAWIQFELSEIQTAHDQQRQDAAIYGSGSIIWRILTTPSVRKALLIGCALQAFQQMSGINTIMYYTGKIIQSAGVRDEQITILITVGTASVNFFATLIPMYFVERLGRRILLLSSILGVFIACLLMGGAFLLINRNSAVVQSLNSVNQTELAQCAKLSNCDFCTTYEECGFCAPEGQPGFCLPKDLQKPEKRSLFGPCAGQPIDGIHHINNTKFEWRDEMCKNDQRLTILPILVMVLFLCSFAVGYAPLPWVLNAEFYPLWARGTCAALSTFCNWEFNLIVSLTFLQLSQAVTRFGTFFIYAGITAVAFAIFYFVVPETKGLNLDEVQLLFMTKRERKRAVTSLKMKQLSGLDLSTVTR</sequence>
<reference evidence="8 9" key="1">
    <citation type="submission" date="2024-10" db="EMBL/GenBank/DDBJ databases">
        <authorList>
            <person name="Kim D."/>
        </authorList>
    </citation>
    <scope>NUCLEOTIDE SEQUENCE [LARGE SCALE GENOMIC DNA]</scope>
    <source>
        <strain evidence="8">BH-2024</strain>
    </source>
</reference>
<evidence type="ECO:0000256" key="1">
    <source>
        <dbReference type="ARBA" id="ARBA00004141"/>
    </source>
</evidence>
<proteinExistence type="predicted"/>
<evidence type="ECO:0000256" key="5">
    <source>
        <dbReference type="ARBA" id="ARBA00023136"/>
    </source>
</evidence>
<dbReference type="InterPro" id="IPR003663">
    <property type="entry name" value="Sugar/inositol_transpt"/>
</dbReference>
<dbReference type="InterPro" id="IPR020846">
    <property type="entry name" value="MFS_dom"/>
</dbReference>
<keyword evidence="3 6" id="KW-0812">Transmembrane</keyword>
<dbReference type="AlphaFoldDB" id="A0ABD2I156"/>
<comment type="caution">
    <text evidence="8">The sequence shown here is derived from an EMBL/GenBank/DDBJ whole genome shotgun (WGS) entry which is preliminary data.</text>
</comment>
<feature type="transmembrane region" description="Helical" evidence="6">
    <location>
        <begin position="273"/>
        <end position="295"/>
    </location>
</feature>
<feature type="transmembrane region" description="Helical" evidence="6">
    <location>
        <begin position="155"/>
        <end position="179"/>
    </location>
</feature>
<dbReference type="PANTHER" id="PTHR48020">
    <property type="entry name" value="PROTON MYO-INOSITOL COTRANSPORTER"/>
    <property type="match status" value="1"/>
</dbReference>
<keyword evidence="5 6" id="KW-0472">Membrane</keyword>
<keyword evidence="4 6" id="KW-1133">Transmembrane helix</keyword>
<gene>
    <name evidence="8" type="ORF">niasHT_031889</name>
</gene>
<evidence type="ECO:0000256" key="2">
    <source>
        <dbReference type="ARBA" id="ARBA00022448"/>
    </source>
</evidence>
<dbReference type="Pfam" id="PF00083">
    <property type="entry name" value="Sugar_tr"/>
    <property type="match status" value="2"/>
</dbReference>
<dbReference type="EMBL" id="JBICBT010001358">
    <property type="protein sequence ID" value="KAL3071525.1"/>
    <property type="molecule type" value="Genomic_DNA"/>
</dbReference>
<dbReference type="PANTHER" id="PTHR48020:SF12">
    <property type="entry name" value="PROTON MYO-INOSITOL COTRANSPORTER"/>
    <property type="match status" value="1"/>
</dbReference>
<comment type="subcellular location">
    <subcellularLocation>
        <location evidence="1">Membrane</location>
        <topology evidence="1">Multi-pass membrane protein</topology>
    </subcellularLocation>
</comment>
<evidence type="ECO:0000256" key="4">
    <source>
        <dbReference type="ARBA" id="ARBA00022989"/>
    </source>
</evidence>
<feature type="transmembrane region" description="Helical" evidence="6">
    <location>
        <begin position="307"/>
        <end position="332"/>
    </location>
</feature>
<dbReference type="Gene3D" id="1.20.1250.20">
    <property type="entry name" value="MFS general substrate transporter like domains"/>
    <property type="match status" value="2"/>
</dbReference>
<name>A0ABD2I156_9BILA</name>
<feature type="transmembrane region" description="Helical" evidence="6">
    <location>
        <begin position="344"/>
        <end position="362"/>
    </location>
</feature>
<dbReference type="Proteomes" id="UP001620626">
    <property type="component" value="Unassembled WGS sequence"/>
</dbReference>
<feature type="domain" description="Major facilitator superfamily (MFS) profile" evidence="7">
    <location>
        <begin position="1"/>
        <end position="366"/>
    </location>
</feature>
<dbReference type="PROSITE" id="PS50850">
    <property type="entry name" value="MFS"/>
    <property type="match status" value="1"/>
</dbReference>
<evidence type="ECO:0000313" key="9">
    <source>
        <dbReference type="Proteomes" id="UP001620626"/>
    </source>
</evidence>
<feature type="transmembrane region" description="Helical" evidence="6">
    <location>
        <begin position="126"/>
        <end position="149"/>
    </location>
</feature>
<dbReference type="InterPro" id="IPR005828">
    <property type="entry name" value="MFS_sugar_transport-like"/>
</dbReference>
<protein>
    <recommendedName>
        <fullName evidence="7">Major facilitator superfamily (MFS) profile domain-containing protein</fullName>
    </recommendedName>
</protein>
<dbReference type="SUPFAM" id="SSF103473">
    <property type="entry name" value="MFS general substrate transporter"/>
    <property type="match status" value="1"/>
</dbReference>
<dbReference type="PRINTS" id="PR00171">
    <property type="entry name" value="SUGRTRNSPORT"/>
</dbReference>
<dbReference type="InterPro" id="IPR050814">
    <property type="entry name" value="Myo-inositol_Transporter"/>
</dbReference>
<dbReference type="InterPro" id="IPR036259">
    <property type="entry name" value="MFS_trans_sf"/>
</dbReference>
<evidence type="ECO:0000259" key="7">
    <source>
        <dbReference type="PROSITE" id="PS50850"/>
    </source>
</evidence>
<organism evidence="8 9">
    <name type="scientific">Heterodera trifolii</name>
    <dbReference type="NCBI Taxonomy" id="157864"/>
    <lineage>
        <taxon>Eukaryota</taxon>
        <taxon>Metazoa</taxon>
        <taxon>Ecdysozoa</taxon>
        <taxon>Nematoda</taxon>
        <taxon>Chromadorea</taxon>
        <taxon>Rhabditida</taxon>
        <taxon>Tylenchina</taxon>
        <taxon>Tylenchomorpha</taxon>
        <taxon>Tylenchoidea</taxon>
        <taxon>Heteroderidae</taxon>
        <taxon>Heteroderinae</taxon>
        <taxon>Heterodera</taxon>
    </lineage>
</organism>
<accession>A0ABD2I156</accession>
<dbReference type="GO" id="GO:0016020">
    <property type="term" value="C:membrane"/>
    <property type="evidence" value="ECO:0007669"/>
    <property type="project" value="UniProtKB-SubCell"/>
</dbReference>